<evidence type="ECO:0000259" key="2">
    <source>
        <dbReference type="Pfam" id="PF13439"/>
    </source>
</evidence>
<proteinExistence type="predicted"/>
<dbReference type="Pfam" id="PF00534">
    <property type="entry name" value="Glycos_transf_1"/>
    <property type="match status" value="1"/>
</dbReference>
<name>A0ABX1QSR7_9FLAO</name>
<dbReference type="CDD" id="cd03801">
    <property type="entry name" value="GT4_PimA-like"/>
    <property type="match status" value="1"/>
</dbReference>
<feature type="domain" description="Glycosyltransferase subfamily 4-like N-terminal" evidence="2">
    <location>
        <begin position="17"/>
        <end position="162"/>
    </location>
</feature>
<dbReference type="RefSeq" id="WP_169523909.1">
    <property type="nucleotide sequence ID" value="NZ_JAAMPT010000206.1"/>
</dbReference>
<dbReference type="PANTHER" id="PTHR12526">
    <property type="entry name" value="GLYCOSYLTRANSFERASE"/>
    <property type="match status" value="1"/>
</dbReference>
<dbReference type="InterPro" id="IPR028098">
    <property type="entry name" value="Glyco_trans_4-like_N"/>
</dbReference>
<dbReference type="Gene3D" id="3.40.50.2000">
    <property type="entry name" value="Glycogen Phosphorylase B"/>
    <property type="match status" value="2"/>
</dbReference>
<dbReference type="SUPFAM" id="SSF53756">
    <property type="entry name" value="UDP-Glycosyltransferase/glycogen phosphorylase"/>
    <property type="match status" value="1"/>
</dbReference>
<reference evidence="3 4" key="1">
    <citation type="submission" date="2020-02" db="EMBL/GenBank/DDBJ databases">
        <title>Flavobacterium sp. genome.</title>
        <authorList>
            <person name="Jung H.S."/>
            <person name="Baek J.H."/>
            <person name="Jeon C.O."/>
        </authorList>
    </citation>
    <scope>NUCLEOTIDE SEQUENCE [LARGE SCALE GENOMIC DNA]</scope>
    <source>
        <strain evidence="3 4">SE-s27</strain>
    </source>
</reference>
<evidence type="ECO:0000313" key="3">
    <source>
        <dbReference type="EMBL" id="NMH25326.1"/>
    </source>
</evidence>
<feature type="domain" description="Glycosyl transferase family 1" evidence="1">
    <location>
        <begin position="176"/>
        <end position="334"/>
    </location>
</feature>
<sequence length="358" mass="41787">MKILYIYDNYPQTYQKYLLVLLKKLREKQSVSSLTYSKSPETDYNVVSYGFKDKIQRLKYKLGVSKFPSLDSKIMSKFDIVHIQHSYLWRKLLVFEKLPNKPKIIITLRGGDTYIKPWISKSWREFYNKKSHLVDVFVVMSQNQKEYLTKWGISEEKIVVIPISFGNPSDTKPKYPNGDKLKLVSAFRMTWEKNIEGTLQFAKALQEKNIDFEFDIYGDGNDLGELYYLIDCLGLNNCVFPKGKVANEDLLRKLSEYDFMIQLSLSDAFPTTILEAQSRGIPCIVSDSGGLPEAGIKSETIIVNNYNQIDYFADETIKLWKDKERYYSFSKKAIDFVNDNFSTEKEIERLIDLYKKMV</sequence>
<keyword evidence="4" id="KW-1185">Reference proteome</keyword>
<dbReference type="PANTHER" id="PTHR12526:SF630">
    <property type="entry name" value="GLYCOSYLTRANSFERASE"/>
    <property type="match status" value="1"/>
</dbReference>
<gene>
    <name evidence="3" type="ORF">G6042_08600</name>
</gene>
<dbReference type="Pfam" id="PF13439">
    <property type="entry name" value="Glyco_transf_4"/>
    <property type="match status" value="1"/>
</dbReference>
<evidence type="ECO:0000313" key="4">
    <source>
        <dbReference type="Proteomes" id="UP000767947"/>
    </source>
</evidence>
<organism evidence="3 4">
    <name type="scientific">Flavobacterium solisilvae</name>
    <dbReference type="NCBI Taxonomy" id="1852019"/>
    <lineage>
        <taxon>Bacteria</taxon>
        <taxon>Pseudomonadati</taxon>
        <taxon>Bacteroidota</taxon>
        <taxon>Flavobacteriia</taxon>
        <taxon>Flavobacteriales</taxon>
        <taxon>Flavobacteriaceae</taxon>
        <taxon>Flavobacterium</taxon>
    </lineage>
</organism>
<evidence type="ECO:0000259" key="1">
    <source>
        <dbReference type="Pfam" id="PF00534"/>
    </source>
</evidence>
<dbReference type="EMBL" id="JAAMPT010000206">
    <property type="protein sequence ID" value="NMH25326.1"/>
    <property type="molecule type" value="Genomic_DNA"/>
</dbReference>
<dbReference type="Proteomes" id="UP000767947">
    <property type="component" value="Unassembled WGS sequence"/>
</dbReference>
<comment type="caution">
    <text evidence="3">The sequence shown here is derived from an EMBL/GenBank/DDBJ whole genome shotgun (WGS) entry which is preliminary data.</text>
</comment>
<protein>
    <submittedName>
        <fullName evidence="3">Glycosyltransferase family 4 protein</fullName>
    </submittedName>
</protein>
<accession>A0ABX1QSR7</accession>
<dbReference type="InterPro" id="IPR001296">
    <property type="entry name" value="Glyco_trans_1"/>
</dbReference>